<keyword evidence="1" id="KW-0472">Membrane</keyword>
<proteinExistence type="predicted"/>
<accession>A0ABS3K5H1</accession>
<comment type="caution">
    <text evidence="2">The sequence shown here is derived from an EMBL/GenBank/DDBJ whole genome shotgun (WGS) entry which is preliminary data.</text>
</comment>
<name>A0ABS3K5H1_9HYPH</name>
<feature type="transmembrane region" description="Helical" evidence="1">
    <location>
        <begin position="48"/>
        <end position="69"/>
    </location>
</feature>
<feature type="transmembrane region" description="Helical" evidence="1">
    <location>
        <begin position="89"/>
        <end position="115"/>
    </location>
</feature>
<keyword evidence="3" id="KW-1185">Reference proteome</keyword>
<keyword evidence="1" id="KW-1133">Transmembrane helix</keyword>
<evidence type="ECO:0000313" key="2">
    <source>
        <dbReference type="EMBL" id="MBO1042163.1"/>
    </source>
</evidence>
<evidence type="ECO:0000313" key="3">
    <source>
        <dbReference type="Proteomes" id="UP000718278"/>
    </source>
</evidence>
<keyword evidence="1" id="KW-0812">Transmembrane</keyword>
<evidence type="ECO:0008006" key="4">
    <source>
        <dbReference type="Google" id="ProtNLM"/>
    </source>
</evidence>
<dbReference type="Proteomes" id="UP000718278">
    <property type="component" value="Unassembled WGS sequence"/>
</dbReference>
<sequence length="119" mass="13397">MTGENYWQLIHSALGSVQKFINEMWNVWRWFGVAALGFGAYDATSNRLALIFAGSISVIGMVALFSWVFQKLIGGTKEKGRRLGRTGTVLLTLTYMYLAIFFTVSIWALIMIFAVSMQK</sequence>
<dbReference type="EMBL" id="JADIJS010000007">
    <property type="protein sequence ID" value="MBO1042163.1"/>
    <property type="molecule type" value="Genomic_DNA"/>
</dbReference>
<organism evidence="2 3">
    <name type="scientific">Brucella pituitosa</name>
    <dbReference type="NCBI Taxonomy" id="571256"/>
    <lineage>
        <taxon>Bacteria</taxon>
        <taxon>Pseudomonadati</taxon>
        <taxon>Pseudomonadota</taxon>
        <taxon>Alphaproteobacteria</taxon>
        <taxon>Hyphomicrobiales</taxon>
        <taxon>Brucellaceae</taxon>
        <taxon>Brucella/Ochrobactrum group</taxon>
        <taxon>Brucella</taxon>
    </lineage>
</organism>
<protein>
    <recommendedName>
        <fullName evidence="4">DUF202 domain-containing protein</fullName>
    </recommendedName>
</protein>
<dbReference type="RefSeq" id="WP_207490224.1">
    <property type="nucleotide sequence ID" value="NZ_JADIJS010000007.1"/>
</dbReference>
<evidence type="ECO:0000256" key="1">
    <source>
        <dbReference type="SAM" id="Phobius"/>
    </source>
</evidence>
<gene>
    <name evidence="2" type="ORF">IPV26_21060</name>
</gene>
<reference evidence="2 3" key="1">
    <citation type="submission" date="2020-10" db="EMBL/GenBank/DDBJ databases">
        <title>Genomic characterization of underground lake bacteria from Wind Cave National Park: Insight into the archetypical LuxI/LuxR and identification of LuxR solos.</title>
        <authorList>
            <person name="Wengert P.C."/>
            <person name="Savka M.A."/>
        </authorList>
    </citation>
    <scope>NUCLEOTIDE SEQUENCE [LARGE SCALE GENOMIC DNA]</scope>
    <source>
        <strain evidence="2 3">SD316</strain>
    </source>
</reference>